<feature type="signal peptide" evidence="2">
    <location>
        <begin position="1"/>
        <end position="25"/>
    </location>
</feature>
<evidence type="ECO:0000256" key="1">
    <source>
        <dbReference type="SAM" id="MobiDB-lite"/>
    </source>
</evidence>
<dbReference type="Proteomes" id="UP000064967">
    <property type="component" value="Chromosome"/>
</dbReference>
<evidence type="ECO:0000313" key="3">
    <source>
        <dbReference type="EMBL" id="AKV04372.1"/>
    </source>
</evidence>
<feature type="region of interest" description="Disordered" evidence="1">
    <location>
        <begin position="31"/>
        <end position="54"/>
    </location>
</feature>
<dbReference type="STRING" id="1391654.AKJ09_11035"/>
<dbReference type="KEGG" id="llu:AKJ09_11035"/>
<dbReference type="RefSeq" id="WP_146654998.1">
    <property type="nucleotide sequence ID" value="NZ_CP012333.1"/>
</dbReference>
<name>A0A0K1QFE8_9BACT</name>
<dbReference type="EMBL" id="CP012333">
    <property type="protein sequence ID" value="AKV04372.1"/>
    <property type="molecule type" value="Genomic_DNA"/>
</dbReference>
<keyword evidence="4" id="KW-1185">Reference proteome</keyword>
<evidence type="ECO:0000313" key="4">
    <source>
        <dbReference type="Proteomes" id="UP000064967"/>
    </source>
</evidence>
<proteinExistence type="predicted"/>
<reference evidence="3 4" key="1">
    <citation type="submission" date="2015-08" db="EMBL/GenBank/DDBJ databases">
        <authorList>
            <person name="Babu N.S."/>
            <person name="Beckwith C.J."/>
            <person name="Beseler K.G."/>
            <person name="Brison A."/>
            <person name="Carone J.V."/>
            <person name="Caskin T.P."/>
            <person name="Diamond M."/>
            <person name="Durham M.E."/>
            <person name="Foxe J.M."/>
            <person name="Go M."/>
            <person name="Henderson B.A."/>
            <person name="Jones I.B."/>
            <person name="McGettigan J.A."/>
            <person name="Micheletti S.J."/>
            <person name="Nasrallah M.E."/>
            <person name="Ortiz D."/>
            <person name="Piller C.R."/>
            <person name="Privatt S.R."/>
            <person name="Schneider S.L."/>
            <person name="Sharp S."/>
            <person name="Smith T.C."/>
            <person name="Stanton J.D."/>
            <person name="Ullery H.E."/>
            <person name="Wilson R.J."/>
            <person name="Serrano M.G."/>
            <person name="Buck G."/>
            <person name="Lee V."/>
            <person name="Wang Y."/>
            <person name="Carvalho R."/>
            <person name="Voegtly L."/>
            <person name="Shi R."/>
            <person name="Duckworth R."/>
            <person name="Johnson A."/>
            <person name="Loviza R."/>
            <person name="Walstead R."/>
            <person name="Shah Z."/>
            <person name="Kiflezghi M."/>
            <person name="Wade K."/>
            <person name="Ball S.L."/>
            <person name="Bradley K.W."/>
            <person name="Asai D.J."/>
            <person name="Bowman C.A."/>
            <person name="Russell D.A."/>
            <person name="Pope W.H."/>
            <person name="Jacobs-Sera D."/>
            <person name="Hendrix R.W."/>
            <person name="Hatfull G.F."/>
        </authorList>
    </citation>
    <scope>NUCLEOTIDE SEQUENCE [LARGE SCALE GENOMIC DNA]</scope>
    <source>
        <strain evidence="3 4">DSM 27648</strain>
    </source>
</reference>
<organism evidence="3 4">
    <name type="scientific">Labilithrix luteola</name>
    <dbReference type="NCBI Taxonomy" id="1391654"/>
    <lineage>
        <taxon>Bacteria</taxon>
        <taxon>Pseudomonadati</taxon>
        <taxon>Myxococcota</taxon>
        <taxon>Polyangia</taxon>
        <taxon>Polyangiales</taxon>
        <taxon>Labilitrichaceae</taxon>
        <taxon>Labilithrix</taxon>
    </lineage>
</organism>
<accession>A0A0K1QFE8</accession>
<evidence type="ECO:0008006" key="5">
    <source>
        <dbReference type="Google" id="ProtNLM"/>
    </source>
</evidence>
<keyword evidence="2" id="KW-0732">Signal</keyword>
<feature type="chain" id="PRO_5005467122" description="Type IV fimbrial biogenesis protein PilY1" evidence="2">
    <location>
        <begin position="26"/>
        <end position="409"/>
    </location>
</feature>
<dbReference type="AlphaFoldDB" id="A0A0K1QFE8"/>
<sequence length="409" mass="42919">MKLSLVAATVGGTGIWLLALLGACASDVAPTAESDTSPDAQIPPAPEPDATPDVEAGPCADCEYFLDTCSPDVLCLNGPFKPSHSPDDVDTFDLRTQISVIVGRGISDVWAAGTLGALAHFDGTSWKRSGPDTTESLRGLRLFDSGELVFGSKIHRVYLRGIAPPDGGANTSDGGWTSAQTLPTPPDYQYASEFAFSSAWTAPGAQWTWCGLSNEFYFNGFNANGLWRMRRLSDASFEIQPGTVCQNPCDTDGIASIHGSSADVLWAVGSKGRAFRILGADGDSPSASAFNSLTWNQLNAVWAASASEAWAVGVTGTIRHYVEDSATAEIVTGIAANVNLRAVWGSSSSDIWAAGDAGVVLHYDGKSWTRVKIAGLGARRPDLKAVWMPAPGHVWIGGQGVILSLGGQP</sequence>
<evidence type="ECO:0000256" key="2">
    <source>
        <dbReference type="SAM" id="SignalP"/>
    </source>
</evidence>
<gene>
    <name evidence="3" type="ORF">AKJ09_11035</name>
</gene>
<protein>
    <recommendedName>
        <fullName evidence="5">Type IV fimbrial biogenesis protein PilY1</fullName>
    </recommendedName>
</protein>
<dbReference type="OrthoDB" id="5483347at2"/>
<dbReference type="PROSITE" id="PS51257">
    <property type="entry name" value="PROKAR_LIPOPROTEIN"/>
    <property type="match status" value="1"/>
</dbReference>